<dbReference type="Pfam" id="PF21302">
    <property type="entry name" value="Zn_ribbon_RlmA"/>
    <property type="match status" value="1"/>
</dbReference>
<evidence type="ECO:0000313" key="5">
    <source>
        <dbReference type="EMBL" id="EEA89441.1"/>
    </source>
</evidence>
<dbReference type="Pfam" id="PF08241">
    <property type="entry name" value="Methyltransf_11"/>
    <property type="match status" value="1"/>
</dbReference>
<dbReference type="STRING" id="445975.COLSTE_02395"/>
<keyword evidence="6" id="KW-1185">Reference proteome</keyword>
<feature type="binding site" evidence="2">
    <location>
        <position position="77"/>
    </location>
    <ligand>
        <name>S-adenosyl-L-methionine</name>
        <dbReference type="ChEBI" id="CHEBI:59789"/>
    </ligand>
</feature>
<feature type="binding site" evidence="1">
    <location>
        <position position="34"/>
    </location>
    <ligand>
        <name>Zn(2+)</name>
        <dbReference type="ChEBI" id="CHEBI:29105"/>
    </ligand>
</feature>
<dbReference type="Proteomes" id="UP000003560">
    <property type="component" value="Unassembled WGS sequence"/>
</dbReference>
<organism evidence="5 6">
    <name type="scientific">Collinsella stercoris DSM 13279</name>
    <dbReference type="NCBI Taxonomy" id="445975"/>
    <lineage>
        <taxon>Bacteria</taxon>
        <taxon>Bacillati</taxon>
        <taxon>Actinomycetota</taxon>
        <taxon>Coriobacteriia</taxon>
        <taxon>Coriobacteriales</taxon>
        <taxon>Coriobacteriaceae</taxon>
        <taxon>Collinsella</taxon>
    </lineage>
</organism>
<dbReference type="GeneID" id="98001611"/>
<feature type="binding site" evidence="1">
    <location>
        <position position="21"/>
    </location>
    <ligand>
        <name>Zn(2+)</name>
        <dbReference type="ChEBI" id="CHEBI:29105"/>
    </ligand>
</feature>
<dbReference type="InterPro" id="IPR013216">
    <property type="entry name" value="Methyltransf_11"/>
</dbReference>
<feature type="binding site" evidence="2">
    <location>
        <position position="192"/>
    </location>
    <ligand>
        <name>S-adenosyl-L-methionine</name>
        <dbReference type="ChEBI" id="CHEBI:59789"/>
    </ligand>
</feature>
<dbReference type="HOGENOM" id="CLU_050931_2_0_11"/>
<evidence type="ECO:0000313" key="6">
    <source>
        <dbReference type="Proteomes" id="UP000003560"/>
    </source>
</evidence>
<dbReference type="GO" id="GO:0046872">
    <property type="term" value="F:metal ion binding"/>
    <property type="evidence" value="ECO:0007669"/>
    <property type="project" value="UniProtKB-KW"/>
</dbReference>
<feature type="binding site" evidence="1">
    <location>
        <position position="38"/>
    </location>
    <ligand>
        <name>Zn(2+)</name>
        <dbReference type="ChEBI" id="CHEBI:29105"/>
    </ligand>
</feature>
<reference evidence="5 6" key="1">
    <citation type="submission" date="2008-10" db="EMBL/GenBank/DDBJ databases">
        <title>Draft genome sequence of Collinsella stercoris (DSM 13279).</title>
        <authorList>
            <person name="Sudarsanam P."/>
            <person name="Ley R."/>
            <person name="Guruge J."/>
            <person name="Turnbaugh P.J."/>
            <person name="Mahowald M."/>
            <person name="Liep D."/>
            <person name="Gordon J."/>
        </authorList>
    </citation>
    <scope>NUCLEOTIDE SEQUENCE [LARGE SCALE GENOMIC DNA]</scope>
    <source>
        <strain evidence="5 6">DSM 13279</strain>
    </source>
</reference>
<keyword evidence="1" id="KW-0862">Zinc</keyword>
<dbReference type="OrthoDB" id="108476at2"/>
<dbReference type="Gene3D" id="3.40.50.150">
    <property type="entry name" value="Vaccinia Virus protein VP39"/>
    <property type="match status" value="1"/>
</dbReference>
<evidence type="ECO:0000259" key="3">
    <source>
        <dbReference type="Pfam" id="PF08241"/>
    </source>
</evidence>
<dbReference type="EMBL" id="ABXJ01000142">
    <property type="protein sequence ID" value="EEA89441.1"/>
    <property type="molecule type" value="Genomic_DNA"/>
</dbReference>
<dbReference type="InterPro" id="IPR016718">
    <property type="entry name" value="rRNA_m1G-MeTrfase_A_prd"/>
</dbReference>
<comment type="caution">
    <text evidence="5">The sequence shown here is derived from an EMBL/GenBank/DDBJ whole genome shotgun (WGS) entry which is preliminary data.</text>
</comment>
<evidence type="ECO:0000256" key="2">
    <source>
        <dbReference type="PIRSR" id="PIRSR018249-2"/>
    </source>
</evidence>
<protein>
    <submittedName>
        <fullName evidence="5">Methyltransferase domain protein</fullName>
    </submittedName>
</protein>
<feature type="binding site" evidence="1">
    <location>
        <position position="18"/>
    </location>
    <ligand>
        <name>Zn(2+)</name>
        <dbReference type="ChEBI" id="CHEBI:29105"/>
    </ligand>
</feature>
<keyword evidence="5" id="KW-0489">Methyltransferase</keyword>
<dbReference type="InterPro" id="IPR048647">
    <property type="entry name" value="RlmA_N"/>
</dbReference>
<feature type="domain" description="Methyltransferase type 11" evidence="3">
    <location>
        <begin position="101"/>
        <end position="184"/>
    </location>
</feature>
<keyword evidence="2" id="KW-0949">S-adenosyl-L-methionine</keyword>
<feature type="domain" description="23S rRNA (guanine(745)-N(1))-methyltransferase N-terminal" evidence="4">
    <location>
        <begin position="17"/>
        <end position="54"/>
    </location>
</feature>
<dbReference type="CDD" id="cd02440">
    <property type="entry name" value="AdoMet_MTases"/>
    <property type="match status" value="1"/>
</dbReference>
<dbReference type="eggNOG" id="COG2226">
    <property type="taxonomic scope" value="Bacteria"/>
</dbReference>
<dbReference type="SUPFAM" id="SSF53335">
    <property type="entry name" value="S-adenosyl-L-methionine-dependent methyltransferases"/>
    <property type="match status" value="1"/>
</dbReference>
<keyword evidence="1" id="KW-0479">Metal-binding</keyword>
<dbReference type="GO" id="GO:0008757">
    <property type="term" value="F:S-adenosylmethionine-dependent methyltransferase activity"/>
    <property type="evidence" value="ECO:0007669"/>
    <property type="project" value="InterPro"/>
</dbReference>
<dbReference type="GO" id="GO:0032259">
    <property type="term" value="P:methylation"/>
    <property type="evidence" value="ECO:0007669"/>
    <property type="project" value="UniProtKB-KW"/>
</dbReference>
<dbReference type="RefSeq" id="WP_006722017.1">
    <property type="nucleotide sequence ID" value="NZ_CP085935.1"/>
</dbReference>
<reference evidence="5 6" key="2">
    <citation type="submission" date="2008-10" db="EMBL/GenBank/DDBJ databases">
        <authorList>
            <person name="Fulton L."/>
            <person name="Clifton S."/>
            <person name="Fulton B."/>
            <person name="Xu J."/>
            <person name="Minx P."/>
            <person name="Pepin K.H."/>
            <person name="Johnson M."/>
            <person name="Thiruvilangam P."/>
            <person name="Bhonagiri V."/>
            <person name="Nash W.E."/>
            <person name="Mardis E.R."/>
            <person name="Wilson R.K."/>
        </authorList>
    </citation>
    <scope>NUCLEOTIDE SEQUENCE [LARGE SCALE GENOMIC DNA]</scope>
    <source>
        <strain evidence="5 6">DSM 13279</strain>
    </source>
</reference>
<dbReference type="PIRSF" id="PIRSF018249">
    <property type="entry name" value="MyrA_prd"/>
    <property type="match status" value="1"/>
</dbReference>
<sequence>MARPGIQKHLDIARLLRCPLCGEPLHATACSVRCTRGHDFAISSKGFLNLIPQQGALKGYDEAFFASRQRVMEAGYYRALNEALIHALEDLNLSENHVIIDAGCGEGSHLKAVASRLGGTCIGIDIAKDAVRCAARGGGAERWLVADLANMPMQDHSVDVILNVFTPANYAEFQRVLKPNGALVKVVPAPGHMHELRQLAGCNLSHVDVQDHGVAEHLTRHMDLAGRTRTTQTSAVTRELARDLARMSPVTFGMDAHSLDLDVLTHITVDAEILTARPLKQ</sequence>
<evidence type="ECO:0000259" key="4">
    <source>
        <dbReference type="Pfam" id="PF21302"/>
    </source>
</evidence>
<dbReference type="InterPro" id="IPR029063">
    <property type="entry name" value="SAM-dependent_MTases_sf"/>
</dbReference>
<name>B6GE58_9ACTN</name>
<evidence type="ECO:0000256" key="1">
    <source>
        <dbReference type="PIRSR" id="PIRSR018249-1"/>
    </source>
</evidence>
<proteinExistence type="predicted"/>
<keyword evidence="5" id="KW-0808">Transferase</keyword>
<gene>
    <name evidence="5" type="ORF">COLSTE_02395</name>
</gene>
<accession>B6GE58</accession>
<feature type="binding site" evidence="2">
    <location>
        <begin position="106"/>
        <end position="107"/>
    </location>
    <ligand>
        <name>S-adenosyl-L-methionine</name>
        <dbReference type="ChEBI" id="CHEBI:59789"/>
    </ligand>
</feature>
<dbReference type="AlphaFoldDB" id="B6GE58"/>